<dbReference type="AlphaFoldDB" id="A0A2P2QVV7"/>
<sequence>MLLERLTGNGHEEDPLILLVTLKLIMERAKK</sequence>
<accession>A0A2P2QVV7</accession>
<proteinExistence type="predicted"/>
<evidence type="ECO:0000313" key="1">
    <source>
        <dbReference type="EMBL" id="MBX71014.1"/>
    </source>
</evidence>
<dbReference type="EMBL" id="GGEC01090530">
    <property type="protein sequence ID" value="MBX71014.1"/>
    <property type="molecule type" value="Transcribed_RNA"/>
</dbReference>
<organism evidence="1">
    <name type="scientific">Rhizophora mucronata</name>
    <name type="common">Asiatic mangrove</name>
    <dbReference type="NCBI Taxonomy" id="61149"/>
    <lineage>
        <taxon>Eukaryota</taxon>
        <taxon>Viridiplantae</taxon>
        <taxon>Streptophyta</taxon>
        <taxon>Embryophyta</taxon>
        <taxon>Tracheophyta</taxon>
        <taxon>Spermatophyta</taxon>
        <taxon>Magnoliopsida</taxon>
        <taxon>eudicotyledons</taxon>
        <taxon>Gunneridae</taxon>
        <taxon>Pentapetalae</taxon>
        <taxon>rosids</taxon>
        <taxon>fabids</taxon>
        <taxon>Malpighiales</taxon>
        <taxon>Rhizophoraceae</taxon>
        <taxon>Rhizophora</taxon>
    </lineage>
</organism>
<name>A0A2P2QVV7_RHIMU</name>
<reference evidence="1" key="1">
    <citation type="submission" date="2018-02" db="EMBL/GenBank/DDBJ databases">
        <title>Rhizophora mucronata_Transcriptome.</title>
        <authorList>
            <person name="Meera S.P."/>
            <person name="Sreeshan A."/>
            <person name="Augustine A."/>
        </authorList>
    </citation>
    <scope>NUCLEOTIDE SEQUENCE</scope>
    <source>
        <tissue evidence="1">Leaf</tissue>
    </source>
</reference>
<protein>
    <submittedName>
        <fullName evidence="1">Uncharacterized protein</fullName>
    </submittedName>
</protein>